<protein>
    <submittedName>
        <fullName evidence="4">C-type lectin domain-containing protein</fullName>
    </submittedName>
</protein>
<dbReference type="PROSITE" id="PS50041">
    <property type="entry name" value="C_TYPE_LECTIN_2"/>
    <property type="match status" value="1"/>
</dbReference>
<dbReference type="InterPro" id="IPR002035">
    <property type="entry name" value="VWF_A"/>
</dbReference>
<dbReference type="AlphaFoldDB" id="A0A914QNN0"/>
<evidence type="ECO:0000259" key="1">
    <source>
        <dbReference type="PROSITE" id="PS50041"/>
    </source>
</evidence>
<dbReference type="InterPro" id="IPR016186">
    <property type="entry name" value="C-type_lectin-like/link_sf"/>
</dbReference>
<sequence>MCEDLEVDLIFAIDGSAKMKLDGFNRSLHLIDEIVTGIHEITEFWKATVIQVGTEGPAVVEIEQKSFDTLDNFRRSLATIGWRRSPGSRLGDSLVDVADLAMRYAVKGESDFVWMISMTTGFSDDKLDDFEILKNSKTLFLTFTSFSIGIGNDLEYVNLQKIATSTNHLIHSQESKQIVKDISSKLCPKFSESNSKTSPPSSIPPDAAVFANFKSIIENKNNDKSEKDGYRVSPFLFLNDETLNFKKIKNGGVKTHQYIPPSTIAFMGEPKEKKVEKFKNTKLSKNDIESIAKSFWKSSRNDSVFEFDENEDEEEKLFEGEILLGGISGCHDSIWIGMKRGDLGKMEWSDGSRLEEFEQNLAKHLDIEIDRGDCIQQNIDMTWSQEDCNKRLQFVCSLKPLMTINEKISKDFEKLSFNNQKASLSNELTDFNTVENVNVPENTENNSSENVKADSFLKERITETPKMESNKTSLNPVGKDILMQPNMSNFLIPFGGGGQ</sequence>
<dbReference type="Gene3D" id="3.40.50.410">
    <property type="entry name" value="von Willebrand factor, type A domain"/>
    <property type="match status" value="1"/>
</dbReference>
<organism evidence="3 4">
    <name type="scientific">Panagrolaimus davidi</name>
    <dbReference type="NCBI Taxonomy" id="227884"/>
    <lineage>
        <taxon>Eukaryota</taxon>
        <taxon>Metazoa</taxon>
        <taxon>Ecdysozoa</taxon>
        <taxon>Nematoda</taxon>
        <taxon>Chromadorea</taxon>
        <taxon>Rhabditida</taxon>
        <taxon>Tylenchina</taxon>
        <taxon>Panagrolaimomorpha</taxon>
        <taxon>Panagrolaimoidea</taxon>
        <taxon>Panagrolaimidae</taxon>
        <taxon>Panagrolaimus</taxon>
    </lineage>
</organism>
<dbReference type="SUPFAM" id="SSF56436">
    <property type="entry name" value="C-type lectin-like"/>
    <property type="match status" value="1"/>
</dbReference>
<feature type="domain" description="VWFA" evidence="2">
    <location>
        <begin position="8"/>
        <end position="186"/>
    </location>
</feature>
<name>A0A914QNN0_9BILA</name>
<dbReference type="Pfam" id="PF00059">
    <property type="entry name" value="Lectin_C"/>
    <property type="match status" value="1"/>
</dbReference>
<dbReference type="PROSITE" id="PS50234">
    <property type="entry name" value="VWFA"/>
    <property type="match status" value="1"/>
</dbReference>
<dbReference type="InterPro" id="IPR001304">
    <property type="entry name" value="C-type_lectin-like"/>
</dbReference>
<accession>A0A914QNN0</accession>
<dbReference type="CDD" id="cd00037">
    <property type="entry name" value="CLECT"/>
    <property type="match status" value="1"/>
</dbReference>
<evidence type="ECO:0000313" key="3">
    <source>
        <dbReference type="Proteomes" id="UP000887578"/>
    </source>
</evidence>
<evidence type="ECO:0000259" key="2">
    <source>
        <dbReference type="PROSITE" id="PS50234"/>
    </source>
</evidence>
<proteinExistence type="predicted"/>
<dbReference type="Gene3D" id="3.10.100.10">
    <property type="entry name" value="Mannose-Binding Protein A, subunit A"/>
    <property type="match status" value="1"/>
</dbReference>
<feature type="domain" description="C-type lectin" evidence="1">
    <location>
        <begin position="311"/>
        <end position="397"/>
    </location>
</feature>
<dbReference type="InterPro" id="IPR036465">
    <property type="entry name" value="vWFA_dom_sf"/>
</dbReference>
<evidence type="ECO:0000313" key="4">
    <source>
        <dbReference type="WBParaSite" id="PDA_v2.g31555.t1"/>
    </source>
</evidence>
<dbReference type="WBParaSite" id="PDA_v2.g31555.t1">
    <property type="protein sequence ID" value="PDA_v2.g31555.t1"/>
    <property type="gene ID" value="PDA_v2.g31555"/>
</dbReference>
<dbReference type="SMART" id="SM00327">
    <property type="entry name" value="VWA"/>
    <property type="match status" value="1"/>
</dbReference>
<dbReference type="SUPFAM" id="SSF53300">
    <property type="entry name" value="vWA-like"/>
    <property type="match status" value="1"/>
</dbReference>
<reference evidence="4" key="1">
    <citation type="submission" date="2022-11" db="UniProtKB">
        <authorList>
            <consortium name="WormBaseParasite"/>
        </authorList>
    </citation>
    <scope>IDENTIFICATION</scope>
</reference>
<keyword evidence="3" id="KW-1185">Reference proteome</keyword>
<dbReference type="InterPro" id="IPR016187">
    <property type="entry name" value="CTDL_fold"/>
</dbReference>
<dbReference type="Proteomes" id="UP000887578">
    <property type="component" value="Unplaced"/>
</dbReference>
<dbReference type="Pfam" id="PF00092">
    <property type="entry name" value="VWA"/>
    <property type="match status" value="1"/>
</dbReference>